<organism evidence="1 2">
    <name type="scientific">Trifolium pratense</name>
    <name type="common">Red clover</name>
    <dbReference type="NCBI Taxonomy" id="57577"/>
    <lineage>
        <taxon>Eukaryota</taxon>
        <taxon>Viridiplantae</taxon>
        <taxon>Streptophyta</taxon>
        <taxon>Embryophyta</taxon>
        <taxon>Tracheophyta</taxon>
        <taxon>Spermatophyta</taxon>
        <taxon>Magnoliopsida</taxon>
        <taxon>eudicotyledons</taxon>
        <taxon>Gunneridae</taxon>
        <taxon>Pentapetalae</taxon>
        <taxon>rosids</taxon>
        <taxon>fabids</taxon>
        <taxon>Fabales</taxon>
        <taxon>Fabaceae</taxon>
        <taxon>Papilionoideae</taxon>
        <taxon>50 kb inversion clade</taxon>
        <taxon>NPAAA clade</taxon>
        <taxon>Hologalegina</taxon>
        <taxon>IRL clade</taxon>
        <taxon>Trifolieae</taxon>
        <taxon>Trifolium</taxon>
    </lineage>
</organism>
<reference evidence="1 2" key="2">
    <citation type="journal article" date="2017" name="Front. Plant Sci.">
        <title>Gene Classification and Mining of Molecular Markers Useful in Red Clover (Trifolium pratense) Breeding.</title>
        <authorList>
            <person name="Istvanek J."/>
            <person name="Dluhosova J."/>
            <person name="Dluhos P."/>
            <person name="Patkova L."/>
            <person name="Nedelnik J."/>
            <person name="Repkova J."/>
        </authorList>
    </citation>
    <scope>NUCLEOTIDE SEQUENCE [LARGE SCALE GENOMIC DNA]</scope>
    <source>
        <strain evidence="2">cv. Tatra</strain>
        <tissue evidence="1">Young leaves</tissue>
    </source>
</reference>
<dbReference type="Proteomes" id="UP000236291">
    <property type="component" value="Unassembled WGS sequence"/>
</dbReference>
<protein>
    <submittedName>
        <fullName evidence="1">Uncharacterized protein</fullName>
    </submittedName>
</protein>
<evidence type="ECO:0000313" key="1">
    <source>
        <dbReference type="EMBL" id="PNY00853.1"/>
    </source>
</evidence>
<gene>
    <name evidence="1" type="ORF">L195_g024140</name>
</gene>
<name>A0A2K3NCV8_TRIPR</name>
<evidence type="ECO:0000313" key="2">
    <source>
        <dbReference type="Proteomes" id="UP000236291"/>
    </source>
</evidence>
<dbReference type="AlphaFoldDB" id="A0A2K3NCV8"/>
<comment type="caution">
    <text evidence="1">The sequence shown here is derived from an EMBL/GenBank/DDBJ whole genome shotgun (WGS) entry which is preliminary data.</text>
</comment>
<reference evidence="1 2" key="1">
    <citation type="journal article" date="2014" name="Am. J. Bot.">
        <title>Genome assembly and annotation for red clover (Trifolium pratense; Fabaceae).</title>
        <authorList>
            <person name="Istvanek J."/>
            <person name="Jaros M."/>
            <person name="Krenek A."/>
            <person name="Repkova J."/>
        </authorList>
    </citation>
    <scope>NUCLEOTIDE SEQUENCE [LARGE SCALE GENOMIC DNA]</scope>
    <source>
        <strain evidence="2">cv. Tatra</strain>
        <tissue evidence="1">Young leaves</tissue>
    </source>
</reference>
<dbReference type="EMBL" id="ASHM01019418">
    <property type="protein sequence ID" value="PNY00853.1"/>
    <property type="molecule type" value="Genomic_DNA"/>
</dbReference>
<accession>A0A2K3NCV8</accession>
<sequence>MNSCLPFNSSNPSEYRLIFSLLFRHSLPPKLNILTPLMSAENCKQELVKDGNESKEANLSNDRVCESETQEESYRDLCVAIAAELEQRVSRLERLHRERKMARMKGSDTYTPKTPTVDAGPNIILEAAILSVYSSAYLLRF</sequence>
<proteinExistence type="predicted"/>